<gene>
    <name evidence="1" type="ORF">AMURIS_03896</name>
</gene>
<dbReference type="EMBL" id="OFSM01000022">
    <property type="protein sequence ID" value="SOY31161.1"/>
    <property type="molecule type" value="Genomic_DNA"/>
</dbReference>
<evidence type="ECO:0000313" key="2">
    <source>
        <dbReference type="Proteomes" id="UP000236311"/>
    </source>
</evidence>
<sequence>MALYDISPAPGFQHGIVNGNLYTIMIICDRKYLKEYNADKKK</sequence>
<evidence type="ECO:0000313" key="1">
    <source>
        <dbReference type="EMBL" id="SOY31161.1"/>
    </source>
</evidence>
<dbReference type="AlphaFoldDB" id="A0A2K4ZL03"/>
<reference evidence="1 2" key="1">
    <citation type="submission" date="2018-01" db="EMBL/GenBank/DDBJ databases">
        <authorList>
            <person name="Gaut B.S."/>
            <person name="Morton B.R."/>
            <person name="Clegg M.T."/>
            <person name="Duvall M.R."/>
        </authorList>
    </citation>
    <scope>NUCLEOTIDE SEQUENCE [LARGE SCALE GENOMIC DNA]</scope>
    <source>
        <strain evidence="1">GP69</strain>
    </source>
</reference>
<accession>A0A2K4ZL03</accession>
<organism evidence="1 2">
    <name type="scientific">Acetatifactor muris</name>
    <dbReference type="NCBI Taxonomy" id="879566"/>
    <lineage>
        <taxon>Bacteria</taxon>
        <taxon>Bacillati</taxon>
        <taxon>Bacillota</taxon>
        <taxon>Clostridia</taxon>
        <taxon>Lachnospirales</taxon>
        <taxon>Lachnospiraceae</taxon>
        <taxon>Acetatifactor</taxon>
    </lineage>
</organism>
<protein>
    <submittedName>
        <fullName evidence="1">Uncharacterized protein</fullName>
    </submittedName>
</protein>
<proteinExistence type="predicted"/>
<dbReference type="RefSeq" id="WP_257479316.1">
    <property type="nucleotide sequence ID" value="NZ_JANJZD010000032.1"/>
</dbReference>
<keyword evidence="2" id="KW-1185">Reference proteome</keyword>
<name>A0A2K4ZL03_9FIRM</name>
<dbReference type="Proteomes" id="UP000236311">
    <property type="component" value="Unassembled WGS sequence"/>
</dbReference>